<evidence type="ECO:0000256" key="1">
    <source>
        <dbReference type="ARBA" id="ARBA00007274"/>
    </source>
</evidence>
<evidence type="ECO:0000313" key="4">
    <source>
        <dbReference type="EMBL" id="PWB86339.1"/>
    </source>
</evidence>
<dbReference type="Pfam" id="PF14602">
    <property type="entry name" value="Hexapep_2"/>
    <property type="match status" value="1"/>
</dbReference>
<dbReference type="InterPro" id="IPR024688">
    <property type="entry name" value="Mac_dom"/>
</dbReference>
<keyword evidence="2 4" id="KW-0808">Transferase</keyword>
<dbReference type="GO" id="GO:0008925">
    <property type="term" value="F:maltose O-acetyltransferase activity"/>
    <property type="evidence" value="ECO:0007669"/>
    <property type="project" value="UniProtKB-EC"/>
</dbReference>
<dbReference type="Gene3D" id="2.160.10.10">
    <property type="entry name" value="Hexapeptide repeat proteins"/>
    <property type="match status" value="1"/>
</dbReference>
<dbReference type="EC" id="2.3.1.79" evidence="4"/>
<dbReference type="PANTHER" id="PTHR23416:SF23">
    <property type="entry name" value="ACETYLTRANSFERASE C18B11.09C-RELATED"/>
    <property type="match status" value="1"/>
</dbReference>
<gene>
    <name evidence="4" type="primary">maa</name>
    <name evidence="4" type="ORF">MBBWO_11940</name>
</gene>
<dbReference type="InterPro" id="IPR051159">
    <property type="entry name" value="Hexapeptide_acetyltransf"/>
</dbReference>
<comment type="caution">
    <text evidence="4">The sequence shown here is derived from an EMBL/GenBank/DDBJ whole genome shotgun (WGS) entry which is preliminary data.</text>
</comment>
<sequence length="196" mass="21508">MVELIKGPLNTKGDSSWEDAANLLWEINNLPPNQQKKKNELFKELLGEVGENTFIYTPFQCNLGFNIKFGKNCFANVNCVFLDTDTIEIGDNTMLAPGVNIFTANHPAKTTERIVPLDDDVEFNGEYDDSVDYTFTNYSEPVKIGKRCWIGANAIILPGITIGDNCVIAAGSVVTKDVPSNCTVAGVPARIISKEE</sequence>
<feature type="domain" description="Maltose/galactoside acetyltransferase" evidence="3">
    <location>
        <begin position="20"/>
        <end position="50"/>
    </location>
</feature>
<proteinExistence type="inferred from homology"/>
<dbReference type="EMBL" id="MZGU01000004">
    <property type="protein sequence ID" value="PWB86339.1"/>
    <property type="molecule type" value="Genomic_DNA"/>
</dbReference>
<comment type="similarity">
    <text evidence="1">Belongs to the transferase hexapeptide repeat family.</text>
</comment>
<organism evidence="4 5">
    <name type="scientific">Methanobrevibacter woesei</name>
    <dbReference type="NCBI Taxonomy" id="190976"/>
    <lineage>
        <taxon>Archaea</taxon>
        <taxon>Methanobacteriati</taxon>
        <taxon>Methanobacteriota</taxon>
        <taxon>Methanomada group</taxon>
        <taxon>Methanobacteria</taxon>
        <taxon>Methanobacteriales</taxon>
        <taxon>Methanobacteriaceae</taxon>
        <taxon>Methanobrevibacter</taxon>
    </lineage>
</organism>
<dbReference type="PANTHER" id="PTHR23416">
    <property type="entry name" value="SIALIC ACID SYNTHASE-RELATED"/>
    <property type="match status" value="1"/>
</dbReference>
<evidence type="ECO:0000313" key="5">
    <source>
        <dbReference type="Proteomes" id="UP000245577"/>
    </source>
</evidence>
<name>A0A2U1S8G1_9EURY</name>
<keyword evidence="4" id="KW-0012">Acyltransferase</keyword>
<accession>A0A2U1S8G1</accession>
<dbReference type="AlphaFoldDB" id="A0A2U1S8G1"/>
<dbReference type="InterPro" id="IPR011004">
    <property type="entry name" value="Trimer_LpxA-like_sf"/>
</dbReference>
<dbReference type="Pfam" id="PF12464">
    <property type="entry name" value="Mac"/>
    <property type="match status" value="1"/>
</dbReference>
<dbReference type="SUPFAM" id="SSF51161">
    <property type="entry name" value="Trimeric LpxA-like enzymes"/>
    <property type="match status" value="1"/>
</dbReference>
<evidence type="ECO:0000259" key="3">
    <source>
        <dbReference type="Pfam" id="PF12464"/>
    </source>
</evidence>
<keyword evidence="5" id="KW-1185">Reference proteome</keyword>
<dbReference type="OrthoDB" id="1475at2157"/>
<dbReference type="InterPro" id="IPR001451">
    <property type="entry name" value="Hexapep"/>
</dbReference>
<dbReference type="CDD" id="cd03357">
    <property type="entry name" value="LbH_MAT_GAT"/>
    <property type="match status" value="1"/>
</dbReference>
<dbReference type="Proteomes" id="UP000245577">
    <property type="component" value="Unassembled WGS sequence"/>
</dbReference>
<dbReference type="RefSeq" id="WP_116669963.1">
    <property type="nucleotide sequence ID" value="NZ_MZGU01000004.1"/>
</dbReference>
<evidence type="ECO:0000256" key="2">
    <source>
        <dbReference type="ARBA" id="ARBA00022679"/>
    </source>
</evidence>
<reference evidence="4 5" key="1">
    <citation type="submission" date="2017-03" db="EMBL/GenBank/DDBJ databases">
        <title>Genome sequence of Methanobrevibacter wosei.</title>
        <authorList>
            <person name="Poehlein A."/>
            <person name="Seedorf H."/>
            <person name="Daniel R."/>
        </authorList>
    </citation>
    <scope>NUCLEOTIDE SEQUENCE [LARGE SCALE GENOMIC DNA]</scope>
    <source>
        <strain evidence="4 5">DSM 11979</strain>
    </source>
</reference>
<protein>
    <submittedName>
        <fullName evidence="4">Maltose O-acetyltransferase</fullName>
        <ecNumber evidence="4">2.3.1.79</ecNumber>
    </submittedName>
</protein>